<dbReference type="EMBL" id="UINC01005308">
    <property type="protein sequence ID" value="SVA20492.1"/>
    <property type="molecule type" value="Genomic_DNA"/>
</dbReference>
<protein>
    <submittedName>
        <fullName evidence="1">Uncharacterized protein</fullName>
    </submittedName>
</protein>
<sequence length="37" mass="4026">MLSLDTPIISTFNFSKSLNKQLKSLASFVHPGVLSFG</sequence>
<gene>
    <name evidence="1" type="ORF">METZ01_LOCUS73346</name>
</gene>
<reference evidence="1" key="1">
    <citation type="submission" date="2018-05" db="EMBL/GenBank/DDBJ databases">
        <authorList>
            <person name="Lanie J.A."/>
            <person name="Ng W.-L."/>
            <person name="Kazmierczak K.M."/>
            <person name="Andrzejewski T.M."/>
            <person name="Davidsen T.M."/>
            <person name="Wayne K.J."/>
            <person name="Tettelin H."/>
            <person name="Glass J.I."/>
            <person name="Rusch D."/>
            <person name="Podicherti R."/>
            <person name="Tsui H.-C.T."/>
            <person name="Winkler M.E."/>
        </authorList>
    </citation>
    <scope>NUCLEOTIDE SEQUENCE</scope>
</reference>
<dbReference type="AlphaFoldDB" id="A0A381TWV4"/>
<evidence type="ECO:0000313" key="1">
    <source>
        <dbReference type="EMBL" id="SVA20492.1"/>
    </source>
</evidence>
<proteinExistence type="predicted"/>
<accession>A0A381TWV4</accession>
<organism evidence="1">
    <name type="scientific">marine metagenome</name>
    <dbReference type="NCBI Taxonomy" id="408172"/>
    <lineage>
        <taxon>unclassified sequences</taxon>
        <taxon>metagenomes</taxon>
        <taxon>ecological metagenomes</taxon>
    </lineage>
</organism>
<name>A0A381TWV4_9ZZZZ</name>